<evidence type="ECO:0000313" key="1">
    <source>
        <dbReference type="EMBL" id="MBE0367988.1"/>
    </source>
</evidence>
<name>A0ABR9EAI9_9GAMM</name>
<gene>
    <name evidence="1" type="ORF">PAUR_a1480</name>
</gene>
<reference evidence="1 2" key="1">
    <citation type="submission" date="2015-03" db="EMBL/GenBank/DDBJ databases">
        <title>Genome sequence of Pseudoalteromonas aurantia.</title>
        <authorList>
            <person name="Xie B.-B."/>
            <person name="Rong J.-C."/>
            <person name="Qin Q.-L."/>
            <person name="Zhang Y.-Z."/>
        </authorList>
    </citation>
    <scope>NUCLEOTIDE SEQUENCE [LARGE SCALE GENOMIC DNA]</scope>
    <source>
        <strain evidence="1 2">208</strain>
    </source>
</reference>
<dbReference type="EMBL" id="AQGV01000012">
    <property type="protein sequence ID" value="MBE0367988.1"/>
    <property type="molecule type" value="Genomic_DNA"/>
</dbReference>
<evidence type="ECO:0000313" key="2">
    <source>
        <dbReference type="Proteomes" id="UP000615755"/>
    </source>
</evidence>
<dbReference type="RefSeq" id="WP_192507340.1">
    <property type="nucleotide sequence ID" value="NZ_AQGV01000012.1"/>
</dbReference>
<keyword evidence="2" id="KW-1185">Reference proteome</keyword>
<protein>
    <submittedName>
        <fullName evidence="1">Uncharacterized protein</fullName>
    </submittedName>
</protein>
<comment type="caution">
    <text evidence="1">The sequence shown here is derived from an EMBL/GenBank/DDBJ whole genome shotgun (WGS) entry which is preliminary data.</text>
</comment>
<organism evidence="1 2">
    <name type="scientific">Pseudoalteromonas aurantia 208</name>
    <dbReference type="NCBI Taxonomy" id="1314867"/>
    <lineage>
        <taxon>Bacteria</taxon>
        <taxon>Pseudomonadati</taxon>
        <taxon>Pseudomonadota</taxon>
        <taxon>Gammaproteobacteria</taxon>
        <taxon>Alteromonadales</taxon>
        <taxon>Pseudoalteromonadaceae</taxon>
        <taxon>Pseudoalteromonas</taxon>
    </lineage>
</organism>
<accession>A0ABR9EAI9</accession>
<proteinExistence type="predicted"/>
<dbReference type="Proteomes" id="UP000615755">
    <property type="component" value="Unassembled WGS sequence"/>
</dbReference>
<sequence>MRIDITVIHTHKNDIFDVYFNRLVSYSANDLTMLLSSVEMNKDNNSEEF</sequence>